<dbReference type="EC" id="3.1.3.-" evidence="1"/>
<dbReference type="Gene3D" id="3.40.50.1000">
    <property type="entry name" value="HAD superfamily/HAD-like"/>
    <property type="match status" value="1"/>
</dbReference>
<organism evidence="1 2">
    <name type="scientific">Actinoallomurus acaciae</name>
    <dbReference type="NCBI Taxonomy" id="502577"/>
    <lineage>
        <taxon>Bacteria</taxon>
        <taxon>Bacillati</taxon>
        <taxon>Actinomycetota</taxon>
        <taxon>Actinomycetes</taxon>
        <taxon>Streptosporangiales</taxon>
        <taxon>Thermomonosporaceae</taxon>
        <taxon>Actinoallomurus</taxon>
    </lineage>
</organism>
<sequence length="244" mass="26632">MAEPVEAVLFDFSGTLMVTGPADQGLAAMFADAGIDLTEAEVHEWARRLERSGGLPGGHFPAVIPEEIRATWERRDLEAAAHRNSYTWLIRHSGWPWPELADTVYESRTLPEAWTPYPDTLPTLRALKEHGIRTAVVSNVGWDPRPVLAAHGVAALFDSVLLSYEEGHCKPDPVLFKTACERLDADPGRTLMVGDDRRADGGAEAVGIRTFFVDPLPAHERPEGFAPLLAEALSRAPRRGAPAG</sequence>
<accession>A0ABV5YYV9</accession>
<dbReference type="PRINTS" id="PR00413">
    <property type="entry name" value="HADHALOGNASE"/>
</dbReference>
<gene>
    <name evidence="1" type="ORF">ACFFNX_49775</name>
</gene>
<comment type="caution">
    <text evidence="1">The sequence shown here is derived from an EMBL/GenBank/DDBJ whole genome shotgun (WGS) entry which is preliminary data.</text>
</comment>
<dbReference type="SFLD" id="SFLDG01129">
    <property type="entry name" value="C1.5:_HAD__Beta-PGM__Phosphata"/>
    <property type="match status" value="1"/>
</dbReference>
<dbReference type="SFLD" id="SFLDS00003">
    <property type="entry name" value="Haloacid_Dehalogenase"/>
    <property type="match status" value="1"/>
</dbReference>
<evidence type="ECO:0000313" key="2">
    <source>
        <dbReference type="Proteomes" id="UP001589627"/>
    </source>
</evidence>
<dbReference type="InterPro" id="IPR036412">
    <property type="entry name" value="HAD-like_sf"/>
</dbReference>
<dbReference type="EMBL" id="JBHLZP010000998">
    <property type="protein sequence ID" value="MFB9840264.1"/>
    <property type="molecule type" value="Genomic_DNA"/>
</dbReference>
<dbReference type="Pfam" id="PF00702">
    <property type="entry name" value="Hydrolase"/>
    <property type="match status" value="1"/>
</dbReference>
<proteinExistence type="predicted"/>
<dbReference type="RefSeq" id="WP_378213487.1">
    <property type="nucleotide sequence ID" value="NZ_JBHLZP010000998.1"/>
</dbReference>
<dbReference type="InterPro" id="IPR006439">
    <property type="entry name" value="HAD-SF_hydro_IA"/>
</dbReference>
<dbReference type="PANTHER" id="PTHR46649">
    <property type="match status" value="1"/>
</dbReference>
<keyword evidence="1" id="KW-0378">Hydrolase</keyword>
<dbReference type="PANTHER" id="PTHR46649:SF4">
    <property type="entry name" value="HALOACID DEHALOGENASE-LIKE HYDROLASE (HAD) SUPERFAMILY PROTEIN"/>
    <property type="match status" value="1"/>
</dbReference>
<dbReference type="GO" id="GO:0016787">
    <property type="term" value="F:hydrolase activity"/>
    <property type="evidence" value="ECO:0007669"/>
    <property type="project" value="UniProtKB-KW"/>
</dbReference>
<evidence type="ECO:0000313" key="1">
    <source>
        <dbReference type="EMBL" id="MFB9840264.1"/>
    </source>
</evidence>
<dbReference type="Proteomes" id="UP001589627">
    <property type="component" value="Unassembled WGS sequence"/>
</dbReference>
<dbReference type="SUPFAM" id="SSF56784">
    <property type="entry name" value="HAD-like"/>
    <property type="match status" value="1"/>
</dbReference>
<keyword evidence="2" id="KW-1185">Reference proteome</keyword>
<dbReference type="InterPro" id="IPR023214">
    <property type="entry name" value="HAD_sf"/>
</dbReference>
<reference evidence="1 2" key="1">
    <citation type="submission" date="2024-09" db="EMBL/GenBank/DDBJ databases">
        <authorList>
            <person name="Sun Q."/>
            <person name="Mori K."/>
        </authorList>
    </citation>
    <scope>NUCLEOTIDE SEQUENCE [LARGE SCALE GENOMIC DNA]</scope>
    <source>
        <strain evidence="1 2">TBRC 0563</strain>
    </source>
</reference>
<protein>
    <submittedName>
        <fullName evidence="1">HAD family hydrolase</fullName>
        <ecNumber evidence="1">3.1.3.-</ecNumber>
    </submittedName>
</protein>
<name>A0ABV5YYV9_9ACTN</name>